<dbReference type="Proteomes" id="UP000294530">
    <property type="component" value="Unassembled WGS sequence"/>
</dbReference>
<protein>
    <submittedName>
        <fullName evidence="2">Uncharacterized protein</fullName>
    </submittedName>
</protein>
<reference evidence="2 3" key="1">
    <citation type="journal article" date="2021" name="Genome Biol.">
        <title>AFLAP: assembly-free linkage analysis pipeline using k-mers from genome sequencing data.</title>
        <authorList>
            <person name="Fletcher K."/>
            <person name="Zhang L."/>
            <person name="Gil J."/>
            <person name="Han R."/>
            <person name="Cavanaugh K."/>
            <person name="Michelmore R."/>
        </authorList>
    </citation>
    <scope>NUCLEOTIDE SEQUENCE [LARGE SCALE GENOMIC DNA]</scope>
    <source>
        <strain evidence="2 3">SF5</strain>
    </source>
</reference>
<dbReference type="KEGG" id="blac:94344828"/>
<dbReference type="EMBL" id="SHOA02000015">
    <property type="protein sequence ID" value="TDH71860.1"/>
    <property type="molecule type" value="Genomic_DNA"/>
</dbReference>
<feature type="region of interest" description="Disordered" evidence="1">
    <location>
        <begin position="1"/>
        <end position="27"/>
    </location>
</feature>
<keyword evidence="3" id="KW-1185">Reference proteome</keyword>
<proteinExistence type="predicted"/>
<organism evidence="2 3">
    <name type="scientific">Bremia lactucae</name>
    <name type="common">Lettuce downy mildew</name>
    <dbReference type="NCBI Taxonomy" id="4779"/>
    <lineage>
        <taxon>Eukaryota</taxon>
        <taxon>Sar</taxon>
        <taxon>Stramenopiles</taxon>
        <taxon>Oomycota</taxon>
        <taxon>Peronosporomycetes</taxon>
        <taxon>Peronosporales</taxon>
        <taxon>Peronosporaceae</taxon>
        <taxon>Bremia</taxon>
    </lineage>
</organism>
<dbReference type="GeneID" id="94344828"/>
<sequence length="169" mass="18802">MNQFDAPSEHFLATPTDHVSKPQSPTKGNCNEIDELQMHQETEWDNQFGTKDVLQPIGKFATASRRYDEDTVSIRSPIICKATSLKAPSATRSPTCVSALAYNHVATHDQDVLEPSWTIQEFQEYLSMLELLQDVCQDGGHTNGEIQLSAGSLGQMERLLLSLLPQRGE</sequence>
<name>A0A976NXP7_BRELC</name>
<dbReference type="RefSeq" id="XP_067821359.1">
    <property type="nucleotide sequence ID" value="XM_067959157.1"/>
</dbReference>
<evidence type="ECO:0000313" key="3">
    <source>
        <dbReference type="Proteomes" id="UP000294530"/>
    </source>
</evidence>
<evidence type="ECO:0000256" key="1">
    <source>
        <dbReference type="SAM" id="MobiDB-lite"/>
    </source>
</evidence>
<dbReference type="AlphaFoldDB" id="A0A976NXP7"/>
<dbReference type="OrthoDB" id="90803at2759"/>
<comment type="caution">
    <text evidence="2">The sequence shown here is derived from an EMBL/GenBank/DDBJ whole genome shotgun (WGS) entry which is preliminary data.</text>
</comment>
<evidence type="ECO:0000313" key="2">
    <source>
        <dbReference type="EMBL" id="TDH71860.1"/>
    </source>
</evidence>
<accession>A0A976NXP7</accession>
<gene>
    <name evidence="2" type="ORF">CCR75_001052</name>
</gene>